<organism evidence="1 2">
    <name type="scientific">Platanthera zijinensis</name>
    <dbReference type="NCBI Taxonomy" id="2320716"/>
    <lineage>
        <taxon>Eukaryota</taxon>
        <taxon>Viridiplantae</taxon>
        <taxon>Streptophyta</taxon>
        <taxon>Embryophyta</taxon>
        <taxon>Tracheophyta</taxon>
        <taxon>Spermatophyta</taxon>
        <taxon>Magnoliopsida</taxon>
        <taxon>Liliopsida</taxon>
        <taxon>Asparagales</taxon>
        <taxon>Orchidaceae</taxon>
        <taxon>Orchidoideae</taxon>
        <taxon>Orchideae</taxon>
        <taxon>Orchidinae</taxon>
        <taxon>Platanthera</taxon>
    </lineage>
</organism>
<dbReference type="InterPro" id="IPR043502">
    <property type="entry name" value="DNA/RNA_pol_sf"/>
</dbReference>
<dbReference type="SUPFAM" id="SSF56672">
    <property type="entry name" value="DNA/RNA polymerases"/>
    <property type="match status" value="1"/>
</dbReference>
<dbReference type="GO" id="GO:0003676">
    <property type="term" value="F:nucleic acid binding"/>
    <property type="evidence" value="ECO:0007669"/>
    <property type="project" value="InterPro"/>
</dbReference>
<protein>
    <recommendedName>
        <fullName evidence="3">DNA-directed DNA polymerase</fullName>
    </recommendedName>
</protein>
<evidence type="ECO:0008006" key="3">
    <source>
        <dbReference type="Google" id="ProtNLM"/>
    </source>
</evidence>
<reference evidence="1 2" key="1">
    <citation type="journal article" date="2022" name="Nat. Plants">
        <title>Genomes of leafy and leafless Platanthera orchids illuminate the evolution of mycoheterotrophy.</title>
        <authorList>
            <person name="Li M.H."/>
            <person name="Liu K.W."/>
            <person name="Li Z."/>
            <person name="Lu H.C."/>
            <person name="Ye Q.L."/>
            <person name="Zhang D."/>
            <person name="Wang J.Y."/>
            <person name="Li Y.F."/>
            <person name="Zhong Z.M."/>
            <person name="Liu X."/>
            <person name="Yu X."/>
            <person name="Liu D.K."/>
            <person name="Tu X.D."/>
            <person name="Liu B."/>
            <person name="Hao Y."/>
            <person name="Liao X.Y."/>
            <person name="Jiang Y.T."/>
            <person name="Sun W.H."/>
            <person name="Chen J."/>
            <person name="Chen Y.Q."/>
            <person name="Ai Y."/>
            <person name="Zhai J.W."/>
            <person name="Wu S.S."/>
            <person name="Zhou Z."/>
            <person name="Hsiao Y.Y."/>
            <person name="Wu W.L."/>
            <person name="Chen Y.Y."/>
            <person name="Lin Y.F."/>
            <person name="Hsu J.L."/>
            <person name="Li C.Y."/>
            <person name="Wang Z.W."/>
            <person name="Zhao X."/>
            <person name="Zhong W.Y."/>
            <person name="Ma X.K."/>
            <person name="Ma L."/>
            <person name="Huang J."/>
            <person name="Chen G.Z."/>
            <person name="Huang M.Z."/>
            <person name="Huang L."/>
            <person name="Peng D.H."/>
            <person name="Luo Y.B."/>
            <person name="Zou S.Q."/>
            <person name="Chen S.P."/>
            <person name="Lan S."/>
            <person name="Tsai W.C."/>
            <person name="Van de Peer Y."/>
            <person name="Liu Z.J."/>
        </authorList>
    </citation>
    <scope>NUCLEOTIDE SEQUENCE [LARGE SCALE GENOMIC DNA]</scope>
    <source>
        <strain evidence="1">Lor287</strain>
    </source>
</reference>
<evidence type="ECO:0000313" key="2">
    <source>
        <dbReference type="Proteomes" id="UP001418222"/>
    </source>
</evidence>
<dbReference type="InterPro" id="IPR017964">
    <property type="entry name" value="DNA-dir_DNA_pol_B_CS"/>
</dbReference>
<dbReference type="Proteomes" id="UP001418222">
    <property type="component" value="Unassembled WGS sequence"/>
</dbReference>
<dbReference type="Gene3D" id="3.90.1600.10">
    <property type="entry name" value="Palm domain of DNA polymerase"/>
    <property type="match status" value="1"/>
</dbReference>
<evidence type="ECO:0000313" key="1">
    <source>
        <dbReference type="EMBL" id="KAK8921637.1"/>
    </source>
</evidence>
<gene>
    <name evidence="1" type="ORF">KSP39_PZI020195</name>
</gene>
<keyword evidence="2" id="KW-1185">Reference proteome</keyword>
<sequence>MLTMKPSLIFGEKLSDNYYRVTDTERDEKPQISAVQLAAAITAAACIHMYKNINRPDCFYTDTDSTILGSPLPEDETSSTELGKFKLEHRLKKGIFLAPKSYALETEEDVDILKHKGAAKQFVNIEWFQSLLADPNKKKDLS</sequence>
<dbReference type="AlphaFoldDB" id="A0AAP0FX36"/>
<dbReference type="EMBL" id="JBBWWQ010000018">
    <property type="protein sequence ID" value="KAK8921637.1"/>
    <property type="molecule type" value="Genomic_DNA"/>
</dbReference>
<proteinExistence type="predicted"/>
<accession>A0AAP0FX36</accession>
<comment type="caution">
    <text evidence="1">The sequence shown here is derived from an EMBL/GenBank/DDBJ whole genome shotgun (WGS) entry which is preliminary data.</text>
</comment>
<dbReference type="InterPro" id="IPR023211">
    <property type="entry name" value="DNA_pol_palm_dom_sf"/>
</dbReference>
<dbReference type="GO" id="GO:0000166">
    <property type="term" value="F:nucleotide binding"/>
    <property type="evidence" value="ECO:0007669"/>
    <property type="project" value="InterPro"/>
</dbReference>
<dbReference type="PROSITE" id="PS00116">
    <property type="entry name" value="DNA_POLYMERASE_B"/>
    <property type="match status" value="1"/>
</dbReference>
<name>A0AAP0FX36_9ASPA</name>